<dbReference type="InterPro" id="IPR011990">
    <property type="entry name" value="TPR-like_helical_dom_sf"/>
</dbReference>
<evidence type="ECO:0000256" key="3">
    <source>
        <dbReference type="ARBA" id="ARBA00023002"/>
    </source>
</evidence>
<dbReference type="InterPro" id="IPR027443">
    <property type="entry name" value="IPNS-like_sf"/>
</dbReference>
<reference evidence="7" key="1">
    <citation type="journal article" date="2019" name="Int. J. Syst. Evol. Microbiol.">
        <title>The Global Catalogue of Microorganisms (GCM) 10K type strain sequencing project: providing services to taxonomists for standard genome sequencing and annotation.</title>
        <authorList>
            <consortium name="The Broad Institute Genomics Platform"/>
            <consortium name="The Broad Institute Genome Sequencing Center for Infectious Disease"/>
            <person name="Wu L."/>
            <person name="Ma J."/>
        </authorList>
    </citation>
    <scope>NUCLEOTIDE SEQUENCE [LARGE SCALE GENOMIC DNA]</scope>
    <source>
        <strain evidence="7">CGMCC 1.15928</strain>
    </source>
</reference>
<dbReference type="Gene3D" id="2.60.120.330">
    <property type="entry name" value="B-lactam Antibiotic, Isopenicillin N Synthase, Chain"/>
    <property type="match status" value="1"/>
</dbReference>
<dbReference type="Proteomes" id="UP000628854">
    <property type="component" value="Unassembled WGS sequence"/>
</dbReference>
<evidence type="ECO:0000259" key="5">
    <source>
        <dbReference type="Pfam" id="PF05118"/>
    </source>
</evidence>
<dbReference type="InterPro" id="IPR051821">
    <property type="entry name" value="Asp/Asn_beta-hydroxylase"/>
</dbReference>
<dbReference type="PANTHER" id="PTHR46332:SF5">
    <property type="entry name" value="ASPARTATE BETA-HYDROXYLASE DOMAIN CONTAINING 2"/>
    <property type="match status" value="1"/>
</dbReference>
<evidence type="ECO:0000313" key="7">
    <source>
        <dbReference type="Proteomes" id="UP000628854"/>
    </source>
</evidence>
<dbReference type="SUPFAM" id="SSF48452">
    <property type="entry name" value="TPR-like"/>
    <property type="match status" value="1"/>
</dbReference>
<dbReference type="InterPro" id="IPR019734">
    <property type="entry name" value="TPR_rpt"/>
</dbReference>
<keyword evidence="7" id="KW-1185">Reference proteome</keyword>
<dbReference type="InterPro" id="IPR007803">
    <property type="entry name" value="Asp/Arg/Pro-Hydrxlase"/>
</dbReference>
<keyword evidence="3" id="KW-0560">Oxidoreductase</keyword>
<dbReference type="EMBL" id="BMKF01000001">
    <property type="protein sequence ID" value="GGB61786.1"/>
    <property type="molecule type" value="Genomic_DNA"/>
</dbReference>
<dbReference type="PROSITE" id="PS50005">
    <property type="entry name" value="TPR"/>
    <property type="match status" value="1"/>
</dbReference>
<dbReference type="Pfam" id="PF05118">
    <property type="entry name" value="Asp_Arg_Hydrox"/>
    <property type="match status" value="1"/>
</dbReference>
<protein>
    <recommendedName>
        <fullName evidence="5">Aspartyl/asparaginy/proline hydroxylase domain-containing protein</fullName>
    </recommendedName>
</protein>
<dbReference type="PANTHER" id="PTHR46332">
    <property type="entry name" value="ASPARTATE BETA-HYDROXYLASE DOMAIN-CONTAINING PROTEIN 2"/>
    <property type="match status" value="1"/>
</dbReference>
<evidence type="ECO:0000313" key="6">
    <source>
        <dbReference type="EMBL" id="GGB61786.1"/>
    </source>
</evidence>
<keyword evidence="4" id="KW-0802">TPR repeat</keyword>
<evidence type="ECO:0000256" key="4">
    <source>
        <dbReference type="PROSITE-ProRule" id="PRU00339"/>
    </source>
</evidence>
<dbReference type="RefSeq" id="WP_084393489.1">
    <property type="nucleotide sequence ID" value="NZ_BMKF01000001.1"/>
</dbReference>
<proteinExistence type="inferred from homology"/>
<evidence type="ECO:0000256" key="2">
    <source>
        <dbReference type="ARBA" id="ARBA00022964"/>
    </source>
</evidence>
<evidence type="ECO:0000256" key="1">
    <source>
        <dbReference type="ARBA" id="ARBA00007730"/>
    </source>
</evidence>
<sequence length="392" mass="43155">MDDQLAQARQYAAAGMTALGKSDGAQANAAFLKAIELGWPGSDVWITLSIAKSLLGDMPGRLSALEKALEIDPSSARANLHYGQALVGAGRNADAKVAFGRGLEAFAILATRSAEMEQLAHAARDFLGDSAPSTLHPLDKFADEHGVRGDEEDELFKLSLDILAGRAQPFTSRPTRYYYPGLPDRQFHPASQFAWTDTLAARTPEIRAELQALLQRQKEETTRFSPYVESGGREGSGVSHPLLDNPEWSAFYLIKQGQPIEENIAQCPRTHAAIKAIGEDAEPAPAPSVLFSLLKPGASIPPHHGMLNTRLICHLPIILPGQCSLRVGNDTREWKDGEVFIFDDTIEHEAWNRSEQPRYILIFEIWRPELSHRQRNLVTKLFSTFGGPTDKT</sequence>
<accession>A0ABQ1J9Z6</accession>
<feature type="domain" description="Aspartyl/asparaginy/proline hydroxylase" evidence="5">
    <location>
        <begin position="203"/>
        <end position="368"/>
    </location>
</feature>
<comment type="similarity">
    <text evidence="1">Belongs to the aspartyl/asparaginyl beta-hydroxylase family.</text>
</comment>
<name>A0ABQ1J9Z6_9PROT</name>
<comment type="caution">
    <text evidence="6">The sequence shown here is derived from an EMBL/GenBank/DDBJ whole genome shotgun (WGS) entry which is preliminary data.</text>
</comment>
<dbReference type="Gene3D" id="1.25.40.10">
    <property type="entry name" value="Tetratricopeptide repeat domain"/>
    <property type="match status" value="1"/>
</dbReference>
<dbReference type="SUPFAM" id="SSF51197">
    <property type="entry name" value="Clavaminate synthase-like"/>
    <property type="match status" value="1"/>
</dbReference>
<feature type="repeat" description="TPR" evidence="4">
    <location>
        <begin position="42"/>
        <end position="75"/>
    </location>
</feature>
<keyword evidence="2" id="KW-0223">Dioxygenase</keyword>
<organism evidence="6 7">
    <name type="scientific">Henriciella pelagia</name>
    <dbReference type="NCBI Taxonomy" id="1977912"/>
    <lineage>
        <taxon>Bacteria</taxon>
        <taxon>Pseudomonadati</taxon>
        <taxon>Pseudomonadota</taxon>
        <taxon>Alphaproteobacteria</taxon>
        <taxon>Hyphomonadales</taxon>
        <taxon>Hyphomonadaceae</taxon>
        <taxon>Henriciella</taxon>
    </lineage>
</organism>
<gene>
    <name evidence="6" type="ORF">GCM10011503_07990</name>
</gene>